<evidence type="ECO:0000313" key="1">
    <source>
        <dbReference type="EMBL" id="MFC6014800.1"/>
    </source>
</evidence>
<dbReference type="EMBL" id="JBHSPR010000001">
    <property type="protein sequence ID" value="MFC6014800.1"/>
    <property type="molecule type" value="Genomic_DNA"/>
</dbReference>
<sequence>MLPSGSTPTPTGWVRLYPINYRDLATDDHFAKYDIVSVDAKPARQDQRRESWKPIIDTMVREAHLPPWQKRRQLLDPHIEDSMCRLNRQVRDQPNAPSLALIRPARIDDLVVTPGRPWSPSEQRKIDTYVNQFDLLNDRKRTPLEAPRFKATYHYRCDDPQCKGHQQGVLDWELVGVPAQTT</sequence>
<evidence type="ECO:0000313" key="2">
    <source>
        <dbReference type="Proteomes" id="UP001596203"/>
    </source>
</evidence>
<organism evidence="1 2">
    <name type="scientific">Plantactinospora solaniradicis</name>
    <dbReference type="NCBI Taxonomy" id="1723736"/>
    <lineage>
        <taxon>Bacteria</taxon>
        <taxon>Bacillati</taxon>
        <taxon>Actinomycetota</taxon>
        <taxon>Actinomycetes</taxon>
        <taxon>Micromonosporales</taxon>
        <taxon>Micromonosporaceae</taxon>
        <taxon>Plantactinospora</taxon>
    </lineage>
</organism>
<comment type="caution">
    <text evidence="1">The sequence shown here is derived from an EMBL/GenBank/DDBJ whole genome shotgun (WGS) entry which is preliminary data.</text>
</comment>
<accession>A0ABW1JZT9</accession>
<gene>
    <name evidence="1" type="ORF">ACFP2T_01115</name>
</gene>
<dbReference type="Proteomes" id="UP001596203">
    <property type="component" value="Unassembled WGS sequence"/>
</dbReference>
<protein>
    <submittedName>
        <fullName evidence="1">Uncharacterized protein</fullName>
    </submittedName>
</protein>
<keyword evidence="2" id="KW-1185">Reference proteome</keyword>
<name>A0ABW1JZT9_9ACTN</name>
<dbReference type="RefSeq" id="WP_377416289.1">
    <property type="nucleotide sequence ID" value="NZ_JBHSPR010000001.1"/>
</dbReference>
<reference evidence="2" key="1">
    <citation type="journal article" date="2019" name="Int. J. Syst. Evol. Microbiol.">
        <title>The Global Catalogue of Microorganisms (GCM) 10K type strain sequencing project: providing services to taxonomists for standard genome sequencing and annotation.</title>
        <authorList>
            <consortium name="The Broad Institute Genomics Platform"/>
            <consortium name="The Broad Institute Genome Sequencing Center for Infectious Disease"/>
            <person name="Wu L."/>
            <person name="Ma J."/>
        </authorList>
    </citation>
    <scope>NUCLEOTIDE SEQUENCE [LARGE SCALE GENOMIC DNA]</scope>
    <source>
        <strain evidence="2">ZS-35-S2</strain>
    </source>
</reference>
<proteinExistence type="predicted"/>